<feature type="compositionally biased region" description="Basic and acidic residues" evidence="7">
    <location>
        <begin position="25"/>
        <end position="48"/>
    </location>
</feature>
<reference evidence="8 9" key="1">
    <citation type="submission" date="2023-12" db="EMBL/GenBank/DDBJ databases">
        <title>A high-quality genome assembly for Dillenia turbinata (Dilleniales).</title>
        <authorList>
            <person name="Chanderbali A."/>
        </authorList>
    </citation>
    <scope>NUCLEOTIDE SEQUENCE [LARGE SCALE GENOMIC DNA]</scope>
    <source>
        <strain evidence="8">LSX21</strain>
        <tissue evidence="8">Leaf</tissue>
    </source>
</reference>
<dbReference type="GO" id="GO:0009691">
    <property type="term" value="P:cytokinin biosynthetic process"/>
    <property type="evidence" value="ECO:0007669"/>
    <property type="project" value="UniProtKB-KW"/>
</dbReference>
<evidence type="ECO:0000256" key="7">
    <source>
        <dbReference type="SAM" id="MobiDB-lite"/>
    </source>
</evidence>
<comment type="catalytic activity">
    <reaction evidence="6">
        <text>9-ribosyl-trans-zeatin 5'-phosphate + H2O = trans-zeatin + D-ribose 5-phosphate</text>
        <dbReference type="Rhea" id="RHEA:48564"/>
        <dbReference type="ChEBI" id="CHEBI:15377"/>
        <dbReference type="ChEBI" id="CHEBI:16522"/>
        <dbReference type="ChEBI" id="CHEBI:78346"/>
        <dbReference type="ChEBI" id="CHEBI:87947"/>
        <dbReference type="EC" id="3.2.2.n1"/>
    </reaction>
</comment>
<dbReference type="EMBL" id="JBAMMX010000012">
    <property type="protein sequence ID" value="KAK6930500.1"/>
    <property type="molecule type" value="Genomic_DNA"/>
</dbReference>
<feature type="region of interest" description="Disordered" evidence="7">
    <location>
        <begin position="18"/>
        <end position="48"/>
    </location>
</feature>
<dbReference type="GO" id="GO:0016799">
    <property type="term" value="F:hydrolase activity, hydrolyzing N-glycosyl compounds"/>
    <property type="evidence" value="ECO:0007669"/>
    <property type="project" value="TreeGrafter"/>
</dbReference>
<dbReference type="GO" id="GO:0005634">
    <property type="term" value="C:nucleus"/>
    <property type="evidence" value="ECO:0007669"/>
    <property type="project" value="TreeGrafter"/>
</dbReference>
<comment type="caution">
    <text evidence="8">The sequence shown here is derived from an EMBL/GenBank/DDBJ whole genome shotgun (WGS) entry which is preliminary data.</text>
</comment>
<sequence>MHMTMMDGGSARLLEEQSQVISNSSKEKASKGVSVDDARSTKKARVDGPIELKKNPSSVVQLAIIGYGTMEELLEIVAWSQLGIHEKPVSLFEKGVEEGCIADPTRHILLSTDTAADLIEKMESTLTFLLFFVKTLDTDLDNLGRVGLT</sequence>
<organism evidence="8 9">
    <name type="scientific">Dillenia turbinata</name>
    <dbReference type="NCBI Taxonomy" id="194707"/>
    <lineage>
        <taxon>Eukaryota</taxon>
        <taxon>Viridiplantae</taxon>
        <taxon>Streptophyta</taxon>
        <taxon>Embryophyta</taxon>
        <taxon>Tracheophyta</taxon>
        <taxon>Spermatophyta</taxon>
        <taxon>Magnoliopsida</taxon>
        <taxon>eudicotyledons</taxon>
        <taxon>Gunneridae</taxon>
        <taxon>Pentapetalae</taxon>
        <taxon>Dilleniales</taxon>
        <taxon>Dilleniaceae</taxon>
        <taxon>Dillenia</taxon>
    </lineage>
</organism>
<proteinExistence type="inferred from homology"/>
<comment type="catalytic activity">
    <reaction evidence="5">
        <text>N(6)-(dimethylallyl)adenosine 5'-phosphate + H2O = N(6)-dimethylallyladenine + D-ribose 5-phosphate</text>
        <dbReference type="Rhea" id="RHEA:48560"/>
        <dbReference type="ChEBI" id="CHEBI:15377"/>
        <dbReference type="ChEBI" id="CHEBI:17660"/>
        <dbReference type="ChEBI" id="CHEBI:57526"/>
        <dbReference type="ChEBI" id="CHEBI:78346"/>
        <dbReference type="EC" id="3.2.2.n1"/>
    </reaction>
</comment>
<comment type="function">
    <text evidence="4">Cytokinin-activating enzyme working in the direct activation pathway. Phosphoribohydrolase that converts inactive cytokinin nucleotides to the biologically active free-base forms.</text>
</comment>
<dbReference type="SUPFAM" id="SSF102405">
    <property type="entry name" value="MCP/YpsA-like"/>
    <property type="match status" value="1"/>
</dbReference>
<keyword evidence="3" id="KW-0203">Cytokinin biosynthesis</keyword>
<evidence type="ECO:0000256" key="1">
    <source>
        <dbReference type="ARBA" id="ARBA00006763"/>
    </source>
</evidence>
<dbReference type="EC" id="3.2.2.n1" evidence="2"/>
<accession>A0AAN8VAB2</accession>
<evidence type="ECO:0000256" key="6">
    <source>
        <dbReference type="ARBA" id="ARBA00049153"/>
    </source>
</evidence>
<evidence type="ECO:0000256" key="2">
    <source>
        <dbReference type="ARBA" id="ARBA00012205"/>
    </source>
</evidence>
<evidence type="ECO:0000256" key="5">
    <source>
        <dbReference type="ARBA" id="ARBA00047718"/>
    </source>
</evidence>
<evidence type="ECO:0000313" key="9">
    <source>
        <dbReference type="Proteomes" id="UP001370490"/>
    </source>
</evidence>
<dbReference type="Proteomes" id="UP001370490">
    <property type="component" value="Unassembled WGS sequence"/>
</dbReference>
<keyword evidence="9" id="KW-1185">Reference proteome</keyword>
<evidence type="ECO:0000313" key="8">
    <source>
        <dbReference type="EMBL" id="KAK6930500.1"/>
    </source>
</evidence>
<dbReference type="Pfam" id="PF03641">
    <property type="entry name" value="Lysine_decarbox"/>
    <property type="match status" value="1"/>
</dbReference>
<comment type="similarity">
    <text evidence="1">Belongs to the LOG family.</text>
</comment>
<dbReference type="GO" id="GO:0005829">
    <property type="term" value="C:cytosol"/>
    <property type="evidence" value="ECO:0007669"/>
    <property type="project" value="TreeGrafter"/>
</dbReference>
<dbReference type="Gene3D" id="3.40.50.450">
    <property type="match status" value="1"/>
</dbReference>
<dbReference type="AlphaFoldDB" id="A0AAN8VAB2"/>
<dbReference type="PANTHER" id="PTHR31223:SF51">
    <property type="entry name" value="CYTOKININ RIBOSIDE 5'-MONOPHOSPHATE PHOSPHORIBOHYDROLASE LOG4-RELATED"/>
    <property type="match status" value="1"/>
</dbReference>
<evidence type="ECO:0000256" key="4">
    <source>
        <dbReference type="ARBA" id="ARBA00024884"/>
    </source>
</evidence>
<dbReference type="InterPro" id="IPR031100">
    <property type="entry name" value="LOG_fam"/>
</dbReference>
<evidence type="ECO:0000256" key="3">
    <source>
        <dbReference type="ARBA" id="ARBA00022712"/>
    </source>
</evidence>
<protein>
    <recommendedName>
        <fullName evidence="2">cytokinin riboside 5'-monophosphate phosphoribohydrolase</fullName>
        <ecNumber evidence="2">3.2.2.n1</ecNumber>
    </recommendedName>
</protein>
<gene>
    <name evidence="8" type="ORF">RJ641_004594</name>
</gene>
<name>A0AAN8VAB2_9MAGN</name>
<dbReference type="PANTHER" id="PTHR31223">
    <property type="entry name" value="LOG FAMILY PROTEIN YJL055W"/>
    <property type="match status" value="1"/>
</dbReference>